<reference evidence="7" key="1">
    <citation type="journal article" date="2013" name="Stand. Genomic Sci.">
        <title>Complete genome sequence of the halophilic bacterium Spirochaeta africana type strain (Z-7692(T)) from the alkaline Lake Magadi in the East African Rift.</title>
        <authorList>
            <person name="Liolos K."/>
            <person name="Abt B."/>
            <person name="Scheuner C."/>
            <person name="Teshima H."/>
            <person name="Held B."/>
            <person name="Lapidus A."/>
            <person name="Nolan M."/>
            <person name="Lucas S."/>
            <person name="Deshpande S."/>
            <person name="Cheng J.F."/>
            <person name="Tapia R."/>
            <person name="Goodwin L.A."/>
            <person name="Pitluck S."/>
            <person name="Pagani I."/>
            <person name="Ivanova N."/>
            <person name="Mavromatis K."/>
            <person name="Mikhailova N."/>
            <person name="Huntemann M."/>
            <person name="Pati A."/>
            <person name="Chen A."/>
            <person name="Palaniappan K."/>
            <person name="Land M."/>
            <person name="Rohde M."/>
            <person name="Tindall B.J."/>
            <person name="Detter J.C."/>
            <person name="Goker M."/>
            <person name="Bristow J."/>
            <person name="Eisen J.A."/>
            <person name="Markowitz V."/>
            <person name="Hugenholtz P."/>
            <person name="Woyke T."/>
            <person name="Klenk H.P."/>
            <person name="Kyrpides N.C."/>
        </authorList>
    </citation>
    <scope>NUCLEOTIDE SEQUENCE</scope>
    <source>
        <strain evidence="7">ATCC 700263 / DSM 8902 / Z-7692</strain>
    </source>
</reference>
<dbReference type="HOGENOM" id="CLU_033617_2_0_12"/>
<organism evidence="6 7">
    <name type="scientific">Spirochaeta africana (strain ATCC 700263 / DSM 8902 / Z-7692)</name>
    <dbReference type="NCBI Taxonomy" id="889378"/>
    <lineage>
        <taxon>Bacteria</taxon>
        <taxon>Pseudomonadati</taxon>
        <taxon>Spirochaetota</taxon>
        <taxon>Spirochaetia</taxon>
        <taxon>Spirochaetales</taxon>
        <taxon>Spirochaetaceae</taxon>
        <taxon>Spirochaeta</taxon>
    </lineage>
</organism>
<dbReference type="KEGG" id="sfc:Spiaf_1651"/>
<feature type="binding site" evidence="3">
    <location>
        <begin position="119"/>
        <end position="122"/>
    </location>
    <ligand>
        <name>GTP</name>
        <dbReference type="ChEBI" id="CHEBI:37565"/>
    </ligand>
</feature>
<evidence type="ECO:0000256" key="2">
    <source>
        <dbReference type="ARBA" id="ARBA00023134"/>
    </source>
</evidence>
<comment type="function">
    <text evidence="3">One of several proteins that assist in the late maturation steps of the functional core of the 30S ribosomal subunit. Helps release RbfA from mature subunits. May play a role in the assembly of ribosomal proteins into the subunit. Circularly permuted GTPase that catalyzes slow GTP hydrolysis, GTPase activity is stimulated by the 30S ribosomal subunit.</text>
</comment>
<comment type="subcellular location">
    <subcellularLocation>
        <location evidence="3">Cytoplasm</location>
    </subcellularLocation>
</comment>
<proteinExistence type="inferred from homology"/>
<evidence type="ECO:0000256" key="1">
    <source>
        <dbReference type="ARBA" id="ARBA00022741"/>
    </source>
</evidence>
<dbReference type="AlphaFoldDB" id="H9UJL6"/>
<dbReference type="InterPro" id="IPR030378">
    <property type="entry name" value="G_CP_dom"/>
</dbReference>
<accession>H9UJL6</accession>
<dbReference type="Proteomes" id="UP000007383">
    <property type="component" value="Chromosome"/>
</dbReference>
<feature type="binding site" evidence="3">
    <location>
        <position position="265"/>
    </location>
    <ligand>
        <name>Zn(2+)</name>
        <dbReference type="ChEBI" id="CHEBI:29105"/>
    </ligand>
</feature>
<evidence type="ECO:0000313" key="6">
    <source>
        <dbReference type="EMBL" id="AFG37709.1"/>
    </source>
</evidence>
<dbReference type="Gene3D" id="3.40.50.300">
    <property type="entry name" value="P-loop containing nucleotide triphosphate hydrolases"/>
    <property type="match status" value="1"/>
</dbReference>
<dbReference type="InterPro" id="IPR010914">
    <property type="entry name" value="RsgA_GTPase_dom"/>
</dbReference>
<keyword evidence="3" id="KW-0690">Ribosome biogenesis</keyword>
<dbReference type="InterPro" id="IPR027417">
    <property type="entry name" value="P-loop_NTPase"/>
</dbReference>
<protein>
    <recommendedName>
        <fullName evidence="3">Small ribosomal subunit biogenesis GTPase RsgA</fullName>
        <ecNumber evidence="3">3.6.1.-</ecNumber>
    </recommendedName>
</protein>
<dbReference type="PANTHER" id="PTHR32120:SF11">
    <property type="entry name" value="SMALL RIBOSOMAL SUBUNIT BIOGENESIS GTPASE RSGA 1, MITOCHONDRIAL-RELATED"/>
    <property type="match status" value="1"/>
</dbReference>
<keyword evidence="2 3" id="KW-0342">GTP-binding</keyword>
<dbReference type="STRING" id="889378.Spiaf_1651"/>
<dbReference type="PANTHER" id="PTHR32120">
    <property type="entry name" value="SMALL RIBOSOMAL SUBUNIT BIOGENESIS GTPASE RSGA"/>
    <property type="match status" value="1"/>
</dbReference>
<keyword evidence="3" id="KW-0694">RNA-binding</keyword>
<dbReference type="CDD" id="cd01854">
    <property type="entry name" value="YjeQ_EngC"/>
    <property type="match status" value="1"/>
</dbReference>
<dbReference type="GO" id="GO:0046872">
    <property type="term" value="F:metal ion binding"/>
    <property type="evidence" value="ECO:0007669"/>
    <property type="project" value="UniProtKB-KW"/>
</dbReference>
<keyword evidence="1 3" id="KW-0547">Nucleotide-binding</keyword>
<dbReference type="GO" id="GO:0005525">
    <property type="term" value="F:GTP binding"/>
    <property type="evidence" value="ECO:0007669"/>
    <property type="project" value="UniProtKB-UniRule"/>
</dbReference>
<sequence length="311" mass="34478">MTGLVLQGINNIFTVMHENQTRLCRLKGKVLDGAENSYNPLAPGDLVEFEGELILRRHPRRNCLFRWNRKRNNMQAVAANVDQVVLFGSVGEPPFRPRFIDRALVLAELAGIPAVVVINKSDLTATAAEQERIDVYRQVGYRVHRISALTGDGLEDLRHILADKRSVLYGQSGVGKSSCINAMYPDCKLKTGEVSRKHNRGRHTTNYGRLLTAAELGSQGSATAIIDTPGIRELHIMGYTEYEIASGYREIAALAPGCSYNGCTHIHEPDCAVRAAVDRGELHPDRFASYAKTRADMQDLTKQYGVPRFDA</sequence>
<feature type="domain" description="CP-type G" evidence="5">
    <location>
        <begin position="67"/>
        <end position="234"/>
    </location>
</feature>
<keyword evidence="3" id="KW-0378">Hydrolase</keyword>
<dbReference type="PROSITE" id="PS50936">
    <property type="entry name" value="ENGC_GTPASE"/>
    <property type="match status" value="1"/>
</dbReference>
<dbReference type="RefSeq" id="WP_014455692.1">
    <property type="nucleotide sequence ID" value="NC_017098.1"/>
</dbReference>
<evidence type="ECO:0000259" key="5">
    <source>
        <dbReference type="PROSITE" id="PS51721"/>
    </source>
</evidence>
<name>H9UJL6_SPIAZ</name>
<dbReference type="GO" id="GO:0042274">
    <property type="term" value="P:ribosomal small subunit biogenesis"/>
    <property type="evidence" value="ECO:0007669"/>
    <property type="project" value="UniProtKB-UniRule"/>
</dbReference>
<feature type="binding site" evidence="3">
    <location>
        <position position="263"/>
    </location>
    <ligand>
        <name>Zn(2+)</name>
        <dbReference type="ChEBI" id="CHEBI:29105"/>
    </ligand>
</feature>
<keyword evidence="3" id="KW-0699">rRNA-binding</keyword>
<feature type="binding site" evidence="3">
    <location>
        <position position="271"/>
    </location>
    <ligand>
        <name>Zn(2+)</name>
        <dbReference type="ChEBI" id="CHEBI:29105"/>
    </ligand>
</feature>
<dbReference type="PROSITE" id="PS51721">
    <property type="entry name" value="G_CP"/>
    <property type="match status" value="1"/>
</dbReference>
<dbReference type="SUPFAM" id="SSF52540">
    <property type="entry name" value="P-loop containing nucleoside triphosphate hydrolases"/>
    <property type="match status" value="1"/>
</dbReference>
<keyword evidence="7" id="KW-1185">Reference proteome</keyword>
<dbReference type="NCBIfam" id="TIGR00157">
    <property type="entry name" value="ribosome small subunit-dependent GTPase A"/>
    <property type="match status" value="1"/>
</dbReference>
<feature type="binding site" evidence="3">
    <location>
        <position position="258"/>
    </location>
    <ligand>
        <name>Zn(2+)</name>
        <dbReference type="ChEBI" id="CHEBI:29105"/>
    </ligand>
</feature>
<comment type="similarity">
    <text evidence="3">Belongs to the TRAFAC class YlqF/YawG GTPase family. RsgA subfamily.</text>
</comment>
<comment type="subunit">
    <text evidence="3">Monomer. Associates with 30S ribosomal subunit, binds 16S rRNA.</text>
</comment>
<dbReference type="EC" id="3.6.1.-" evidence="3"/>
<dbReference type="Pfam" id="PF03193">
    <property type="entry name" value="RsgA_GTPase"/>
    <property type="match status" value="1"/>
</dbReference>
<feature type="binding site" evidence="3">
    <location>
        <begin position="170"/>
        <end position="178"/>
    </location>
    <ligand>
        <name>GTP</name>
        <dbReference type="ChEBI" id="CHEBI:37565"/>
    </ligand>
</feature>
<dbReference type="InterPro" id="IPR004881">
    <property type="entry name" value="Ribosome_biogen_GTPase_RsgA"/>
</dbReference>
<feature type="domain" description="EngC GTPase" evidence="4">
    <location>
        <begin position="79"/>
        <end position="232"/>
    </location>
</feature>
<gene>
    <name evidence="3" type="primary">rsgA</name>
    <name evidence="6" type="ordered locus">Spiaf_1651</name>
</gene>
<evidence type="ECO:0000256" key="3">
    <source>
        <dbReference type="HAMAP-Rule" id="MF_01820"/>
    </source>
</evidence>
<keyword evidence="3" id="KW-0862">Zinc</keyword>
<dbReference type="HAMAP" id="MF_01820">
    <property type="entry name" value="GTPase_RsgA"/>
    <property type="match status" value="1"/>
</dbReference>
<dbReference type="EMBL" id="CP003282">
    <property type="protein sequence ID" value="AFG37709.1"/>
    <property type="molecule type" value="Genomic_DNA"/>
</dbReference>
<evidence type="ECO:0000313" key="7">
    <source>
        <dbReference type="Proteomes" id="UP000007383"/>
    </source>
</evidence>
<keyword evidence="3" id="KW-0479">Metal-binding</keyword>
<dbReference type="GO" id="GO:0003924">
    <property type="term" value="F:GTPase activity"/>
    <property type="evidence" value="ECO:0007669"/>
    <property type="project" value="UniProtKB-UniRule"/>
</dbReference>
<comment type="cofactor">
    <cofactor evidence="3">
        <name>Zn(2+)</name>
        <dbReference type="ChEBI" id="CHEBI:29105"/>
    </cofactor>
    <text evidence="3">Binds 1 zinc ion per subunit.</text>
</comment>
<dbReference type="eggNOG" id="COG1162">
    <property type="taxonomic scope" value="Bacteria"/>
</dbReference>
<keyword evidence="3" id="KW-0963">Cytoplasm</keyword>
<dbReference type="GO" id="GO:0005737">
    <property type="term" value="C:cytoplasm"/>
    <property type="evidence" value="ECO:0007669"/>
    <property type="project" value="UniProtKB-SubCell"/>
</dbReference>
<dbReference type="PATRIC" id="fig|889378.3.peg.1638"/>
<dbReference type="GO" id="GO:0019843">
    <property type="term" value="F:rRNA binding"/>
    <property type="evidence" value="ECO:0007669"/>
    <property type="project" value="UniProtKB-KW"/>
</dbReference>
<dbReference type="Gene3D" id="1.10.40.50">
    <property type="entry name" value="Probable gtpase engc, domain 3"/>
    <property type="match status" value="1"/>
</dbReference>
<dbReference type="OrthoDB" id="9809485at2"/>
<evidence type="ECO:0000259" key="4">
    <source>
        <dbReference type="PROSITE" id="PS50936"/>
    </source>
</evidence>